<protein>
    <submittedName>
        <fullName evidence="2">Uncharacterized protein</fullName>
    </submittedName>
</protein>
<dbReference type="EMBL" id="JADGJH010000262">
    <property type="protein sequence ID" value="KAJ3132154.1"/>
    <property type="molecule type" value="Genomic_DNA"/>
</dbReference>
<gene>
    <name evidence="2" type="ORF">HK100_005622</name>
</gene>
<reference evidence="2" key="1">
    <citation type="submission" date="2020-05" db="EMBL/GenBank/DDBJ databases">
        <title>Phylogenomic resolution of chytrid fungi.</title>
        <authorList>
            <person name="Stajich J.E."/>
            <person name="Amses K."/>
            <person name="Simmons R."/>
            <person name="Seto K."/>
            <person name="Myers J."/>
            <person name="Bonds A."/>
            <person name="Quandt C.A."/>
            <person name="Barry K."/>
            <person name="Liu P."/>
            <person name="Grigoriev I."/>
            <person name="Longcore J.E."/>
            <person name="James T.Y."/>
        </authorList>
    </citation>
    <scope>NUCLEOTIDE SEQUENCE</scope>
    <source>
        <strain evidence="2">JEL0513</strain>
    </source>
</reference>
<comment type="caution">
    <text evidence="2">The sequence shown here is derived from an EMBL/GenBank/DDBJ whole genome shotgun (WGS) entry which is preliminary data.</text>
</comment>
<evidence type="ECO:0000313" key="3">
    <source>
        <dbReference type="Proteomes" id="UP001211907"/>
    </source>
</evidence>
<evidence type="ECO:0000256" key="1">
    <source>
        <dbReference type="SAM" id="MobiDB-lite"/>
    </source>
</evidence>
<proteinExistence type="predicted"/>
<dbReference type="AlphaFoldDB" id="A0AAD5T6G4"/>
<sequence length="603" mass="63241">MQFRSVTAAAATTVVLTAVKAFATNLGVISYWYNITQYNEIPNGALAILNPDNGVLTTDALTVSTAVSRYQPVASGLAARDVSTLGYVPTAFFNHVCPNGSNSTCQTFDRIKLQISTWFSEFPQLSGIYFDEASPSPYSCTAYVQEYATLRSLVQNINSTAKIAFNPGSPDSCAVNNNATLPGEIVNLFEGSESSYVSNVTQIDIDASLADAHLAGVLVWHSVYDVSSLASVDSHAAKYGPDFFFATDLGVSPGVDTYGSIPSFWAQEVKFFDTATTTTTTTTATVTTSFVTVTSSFSDSSTATETTATFTTSTGISSTATSTTTSTAETHGTSTSTTTPLTTITSTGTISASTSASETQSTITSATTLLMTSTSTGTILTRTSTTITQSTSVTTTSETIRTSVTTATSTTAITTTATTTTTALTATTILATLTTSTSTGVFLTSKTSSTSTSSTSSTFSTLTATTLTTPTSTTATVTSTAITTATATTITTATTKTKTRSTRTTITRRRERNVWTTDTGAWTGNDLNTAADPWTVAKENKGWGSDEEVIVVDEEVLIEVPVEKNGGFGIDADWEAVAVAEKIYKLVEYSSVRKGRHGAVKTR</sequence>
<name>A0AAD5T6G4_9FUNG</name>
<evidence type="ECO:0000313" key="2">
    <source>
        <dbReference type="EMBL" id="KAJ3132154.1"/>
    </source>
</evidence>
<keyword evidence="3" id="KW-1185">Reference proteome</keyword>
<accession>A0AAD5T6G4</accession>
<organism evidence="2 3">
    <name type="scientific">Physocladia obscura</name>
    <dbReference type="NCBI Taxonomy" id="109957"/>
    <lineage>
        <taxon>Eukaryota</taxon>
        <taxon>Fungi</taxon>
        <taxon>Fungi incertae sedis</taxon>
        <taxon>Chytridiomycota</taxon>
        <taxon>Chytridiomycota incertae sedis</taxon>
        <taxon>Chytridiomycetes</taxon>
        <taxon>Chytridiales</taxon>
        <taxon>Chytriomycetaceae</taxon>
        <taxon>Physocladia</taxon>
    </lineage>
</organism>
<feature type="region of interest" description="Disordered" evidence="1">
    <location>
        <begin position="318"/>
        <end position="341"/>
    </location>
</feature>
<dbReference type="Proteomes" id="UP001211907">
    <property type="component" value="Unassembled WGS sequence"/>
</dbReference>